<keyword evidence="2" id="KW-1185">Reference proteome</keyword>
<gene>
    <name evidence="1" type="ORF">GCM10010840_13780</name>
</gene>
<reference evidence="2" key="1">
    <citation type="journal article" date="2019" name="Int. J. Syst. Evol. Microbiol.">
        <title>The Global Catalogue of Microorganisms (GCM) 10K type strain sequencing project: providing services to taxonomists for standard genome sequencing and annotation.</title>
        <authorList>
            <consortium name="The Broad Institute Genomics Platform"/>
            <consortium name="The Broad Institute Genome Sequencing Center for Infectious Disease"/>
            <person name="Wu L."/>
            <person name="Ma J."/>
        </authorList>
    </citation>
    <scope>NUCLEOTIDE SEQUENCE [LARGE SCALE GENOMIC DNA]</scope>
    <source>
        <strain evidence="2">JCM 15442</strain>
    </source>
</reference>
<dbReference type="EMBL" id="BMOL01000005">
    <property type="protein sequence ID" value="GGL77058.1"/>
    <property type="molecule type" value="Genomic_DNA"/>
</dbReference>
<name>A0ABQ2G5R6_9DEIO</name>
<evidence type="ECO:0000313" key="2">
    <source>
        <dbReference type="Proteomes" id="UP000639973"/>
    </source>
</evidence>
<evidence type="ECO:0000313" key="1">
    <source>
        <dbReference type="EMBL" id="GGL77058.1"/>
    </source>
</evidence>
<comment type="caution">
    <text evidence="1">The sequence shown here is derived from an EMBL/GenBank/DDBJ whole genome shotgun (WGS) entry which is preliminary data.</text>
</comment>
<sequence length="92" mass="9833">MAAGQFAVLAAVGQRRRVTQTALHQPEFGLEFLKARTHGAYTAHGARQRGGLPADEAFVSGRTLDTGNMRRSLASGCRADLEGGHRAVPHHT</sequence>
<proteinExistence type="predicted"/>
<protein>
    <submittedName>
        <fullName evidence="1">Uncharacterized protein</fullName>
    </submittedName>
</protein>
<organism evidence="1 2">
    <name type="scientific">Deinococcus aerolatus</name>
    <dbReference type="NCBI Taxonomy" id="522487"/>
    <lineage>
        <taxon>Bacteria</taxon>
        <taxon>Thermotogati</taxon>
        <taxon>Deinococcota</taxon>
        <taxon>Deinococci</taxon>
        <taxon>Deinococcales</taxon>
        <taxon>Deinococcaceae</taxon>
        <taxon>Deinococcus</taxon>
    </lineage>
</organism>
<dbReference type="Proteomes" id="UP000639973">
    <property type="component" value="Unassembled WGS sequence"/>
</dbReference>
<accession>A0ABQ2G5R6</accession>